<organism evidence="7 8">
    <name type="scientific">Cytobacillus dafuensis</name>
    <name type="common">Bacillus dafuensis</name>
    <dbReference type="NCBI Taxonomy" id="1742359"/>
    <lineage>
        <taxon>Bacteria</taxon>
        <taxon>Bacillati</taxon>
        <taxon>Bacillota</taxon>
        <taxon>Bacilli</taxon>
        <taxon>Bacillales</taxon>
        <taxon>Bacillaceae</taxon>
        <taxon>Cytobacillus</taxon>
    </lineage>
</organism>
<dbReference type="GO" id="GO:0042586">
    <property type="term" value="F:peptide deformylase activity"/>
    <property type="evidence" value="ECO:0007669"/>
    <property type="project" value="UniProtKB-UniRule"/>
</dbReference>
<evidence type="ECO:0000256" key="3">
    <source>
        <dbReference type="ARBA" id="ARBA00022801"/>
    </source>
</evidence>
<accession>A0A5B8Z3M3</accession>
<dbReference type="STRING" id="1742359.GCA_001439625_00360"/>
<protein>
    <recommendedName>
        <fullName evidence="6">Peptide deformylase</fullName>
        <shortName evidence="6">PDF</shortName>
        <ecNumber evidence="6">3.5.1.88</ecNumber>
    </recommendedName>
    <alternativeName>
        <fullName evidence="6">Polypeptide deformylase</fullName>
    </alternativeName>
</protein>
<comment type="catalytic activity">
    <reaction evidence="6">
        <text>N-terminal N-formyl-L-methionyl-[peptide] + H2O = N-terminal L-methionyl-[peptide] + formate</text>
        <dbReference type="Rhea" id="RHEA:24420"/>
        <dbReference type="Rhea" id="RHEA-COMP:10639"/>
        <dbReference type="Rhea" id="RHEA-COMP:10640"/>
        <dbReference type="ChEBI" id="CHEBI:15377"/>
        <dbReference type="ChEBI" id="CHEBI:15740"/>
        <dbReference type="ChEBI" id="CHEBI:49298"/>
        <dbReference type="ChEBI" id="CHEBI:64731"/>
        <dbReference type="EC" id="3.5.1.88"/>
    </reaction>
</comment>
<dbReference type="NCBIfam" id="NF001159">
    <property type="entry name" value="PRK00150.1-3"/>
    <property type="match status" value="1"/>
</dbReference>
<dbReference type="SUPFAM" id="SSF56420">
    <property type="entry name" value="Peptide deformylase"/>
    <property type="match status" value="1"/>
</dbReference>
<keyword evidence="2 6" id="KW-0479">Metal-binding</keyword>
<feature type="active site" evidence="6">
    <location>
        <position position="133"/>
    </location>
</feature>
<evidence type="ECO:0000256" key="5">
    <source>
        <dbReference type="ARBA" id="ARBA00023004"/>
    </source>
</evidence>
<dbReference type="EC" id="3.5.1.88" evidence="6"/>
<dbReference type="PRINTS" id="PR01576">
    <property type="entry name" value="PDEFORMYLASE"/>
</dbReference>
<reference evidence="8" key="1">
    <citation type="submission" date="2019-08" db="EMBL/GenBank/DDBJ databases">
        <authorList>
            <person name="Zheng X."/>
        </authorList>
    </citation>
    <scope>NUCLEOTIDE SEQUENCE [LARGE SCALE GENOMIC DNA]</scope>
    <source>
        <strain evidence="8">FJAT-25496</strain>
    </source>
</reference>
<keyword evidence="4 6" id="KW-0648">Protein biosynthesis</keyword>
<evidence type="ECO:0000256" key="1">
    <source>
        <dbReference type="ARBA" id="ARBA00010759"/>
    </source>
</evidence>
<dbReference type="KEGG" id="bda:FSZ17_09595"/>
<evidence type="ECO:0000313" key="8">
    <source>
        <dbReference type="Proteomes" id="UP000321555"/>
    </source>
</evidence>
<dbReference type="Gene3D" id="3.90.45.10">
    <property type="entry name" value="Peptide deformylase"/>
    <property type="match status" value="1"/>
</dbReference>
<dbReference type="Proteomes" id="UP000321555">
    <property type="component" value="Chromosome"/>
</dbReference>
<comment type="cofactor">
    <cofactor evidence="6">
        <name>Fe(2+)</name>
        <dbReference type="ChEBI" id="CHEBI:29033"/>
    </cofactor>
    <text evidence="6">Binds 1 Fe(2+) ion.</text>
</comment>
<dbReference type="HAMAP" id="MF_00163">
    <property type="entry name" value="Pep_deformylase"/>
    <property type="match status" value="1"/>
</dbReference>
<dbReference type="EMBL" id="CP042593">
    <property type="protein sequence ID" value="QED47488.1"/>
    <property type="molecule type" value="Genomic_DNA"/>
</dbReference>
<keyword evidence="8" id="KW-1185">Reference proteome</keyword>
<comment type="function">
    <text evidence="6">Removes the formyl group from the N-terminal Met of newly synthesized proteins. Requires at least a dipeptide for an efficient rate of reaction. N-terminal L-methionine is a prerequisite for activity but the enzyme has broad specificity at other positions.</text>
</comment>
<evidence type="ECO:0000256" key="4">
    <source>
        <dbReference type="ARBA" id="ARBA00022917"/>
    </source>
</evidence>
<comment type="similarity">
    <text evidence="1 6">Belongs to the polypeptide deformylase family.</text>
</comment>
<evidence type="ECO:0000313" key="7">
    <source>
        <dbReference type="EMBL" id="QED47488.1"/>
    </source>
</evidence>
<dbReference type="Pfam" id="PF01327">
    <property type="entry name" value="Pep_deformylase"/>
    <property type="match status" value="1"/>
</dbReference>
<dbReference type="RefSeq" id="WP_057769747.1">
    <property type="nucleotide sequence ID" value="NZ_CP042593.1"/>
</dbReference>
<dbReference type="AlphaFoldDB" id="A0A5B8Z3M3"/>
<dbReference type="NCBIfam" id="TIGR00079">
    <property type="entry name" value="pept_deformyl"/>
    <property type="match status" value="1"/>
</dbReference>
<evidence type="ECO:0000256" key="2">
    <source>
        <dbReference type="ARBA" id="ARBA00022723"/>
    </source>
</evidence>
<dbReference type="PANTHER" id="PTHR10458">
    <property type="entry name" value="PEPTIDE DEFORMYLASE"/>
    <property type="match status" value="1"/>
</dbReference>
<evidence type="ECO:0000256" key="6">
    <source>
        <dbReference type="HAMAP-Rule" id="MF_00163"/>
    </source>
</evidence>
<dbReference type="FunFam" id="3.90.45.10:FF:000005">
    <property type="entry name" value="Peptide deformylase"/>
    <property type="match status" value="1"/>
</dbReference>
<proteinExistence type="inferred from homology"/>
<dbReference type="InterPro" id="IPR023635">
    <property type="entry name" value="Peptide_deformylase"/>
</dbReference>
<dbReference type="CDD" id="cd00487">
    <property type="entry name" value="Pep_deformylase"/>
    <property type="match status" value="1"/>
</dbReference>
<dbReference type="GO" id="GO:0006412">
    <property type="term" value="P:translation"/>
    <property type="evidence" value="ECO:0007669"/>
    <property type="project" value="UniProtKB-UniRule"/>
</dbReference>
<gene>
    <name evidence="6" type="primary">def</name>
    <name evidence="7" type="ORF">FSZ17_09595</name>
</gene>
<feature type="binding site" evidence="6">
    <location>
        <position position="136"/>
    </location>
    <ligand>
        <name>Fe cation</name>
        <dbReference type="ChEBI" id="CHEBI:24875"/>
    </ligand>
</feature>
<keyword evidence="3 6" id="KW-0378">Hydrolase</keyword>
<name>A0A5B8Z3M3_CYTDA</name>
<dbReference type="PIRSF" id="PIRSF004749">
    <property type="entry name" value="Pep_def"/>
    <property type="match status" value="1"/>
</dbReference>
<feature type="binding site" evidence="6">
    <location>
        <position position="90"/>
    </location>
    <ligand>
        <name>Fe cation</name>
        <dbReference type="ChEBI" id="CHEBI:24875"/>
    </ligand>
</feature>
<keyword evidence="5 6" id="KW-0408">Iron</keyword>
<feature type="binding site" evidence="6">
    <location>
        <position position="132"/>
    </location>
    <ligand>
        <name>Fe cation</name>
        <dbReference type="ChEBI" id="CHEBI:24875"/>
    </ligand>
</feature>
<dbReference type="OrthoDB" id="9784988at2"/>
<dbReference type="PANTHER" id="PTHR10458:SF22">
    <property type="entry name" value="PEPTIDE DEFORMYLASE"/>
    <property type="match status" value="1"/>
</dbReference>
<dbReference type="GO" id="GO:0046872">
    <property type="term" value="F:metal ion binding"/>
    <property type="evidence" value="ECO:0007669"/>
    <property type="project" value="UniProtKB-KW"/>
</dbReference>
<sequence length="161" mass="18314">MSVRKIVTYPADILEIECKPVKIFDKKLTKILNDMYDTMIEFDGVGLAAPQIGLDQQVAIVDIDDEHGTIEMINPEILETSGEQIGPEGCLSFPGLYGEVNRPYYVKIKAQDRKGKFYIFEAEDFLARAILHEIDHLHGILFTSKVSRYLEESEMEGEEIE</sequence>
<dbReference type="InterPro" id="IPR036821">
    <property type="entry name" value="Peptide_deformylase_sf"/>
</dbReference>